<accession>A0A8K0GU13</accession>
<dbReference type="EMBL" id="VOIH02000009">
    <property type="protein sequence ID" value="KAF3437516.1"/>
    <property type="molecule type" value="Genomic_DNA"/>
</dbReference>
<evidence type="ECO:0008006" key="3">
    <source>
        <dbReference type="Google" id="ProtNLM"/>
    </source>
</evidence>
<dbReference type="OrthoDB" id="1898565at2759"/>
<dbReference type="AlphaFoldDB" id="A0A8K0GU13"/>
<evidence type="ECO:0000313" key="1">
    <source>
        <dbReference type="EMBL" id="KAF3437516.1"/>
    </source>
</evidence>
<protein>
    <recommendedName>
        <fullName evidence="3">U-box domain-containing protein 33</fullName>
    </recommendedName>
</protein>
<dbReference type="PANTHER" id="PTHR47382">
    <property type="entry name" value="U-BOX DOMAIN-CONTAINING PROTEIN 52-LIKE"/>
    <property type="match status" value="1"/>
</dbReference>
<dbReference type="SUPFAM" id="SSF52402">
    <property type="entry name" value="Adenine nucleotide alpha hydrolases-like"/>
    <property type="match status" value="1"/>
</dbReference>
<sequence length="246" mass="27479">MEDEDCAAVETKNYNYSARMMSPEIVEIGEDSKSPASSREVGGICRDVYVAVGKDDLHVLKWALDHLVSSPASQVFLIHVFPTVTHIPTPVGKLSRSQLNKDQLRVYINEENNRRRNLLTKYIRLCNDAKVTVDTVLLESNETAKAILDLIPVLNITSLVMGTKRLHCSRTSLTKKLGKGEVVKKSAPKSCEVTIVYEGKKVEDGQKLATEIVHSSLKGSSTRRPKTSRHSERNFFECSCFSGKFH</sequence>
<gene>
    <name evidence="1" type="ORF">FNV43_RR20270</name>
</gene>
<dbReference type="Proteomes" id="UP000796880">
    <property type="component" value="Unassembled WGS sequence"/>
</dbReference>
<dbReference type="PANTHER" id="PTHR47382:SF1">
    <property type="entry name" value="USPA DOMAIN-CONTAINING PROTEIN"/>
    <property type="match status" value="1"/>
</dbReference>
<dbReference type="Gene3D" id="3.40.50.620">
    <property type="entry name" value="HUPs"/>
    <property type="match status" value="1"/>
</dbReference>
<reference evidence="1" key="1">
    <citation type="submission" date="2020-03" db="EMBL/GenBank/DDBJ databases">
        <title>A high-quality chromosome-level genome assembly of a woody plant with both climbing and erect habits, Rhamnella rubrinervis.</title>
        <authorList>
            <person name="Lu Z."/>
            <person name="Yang Y."/>
            <person name="Zhu X."/>
            <person name="Sun Y."/>
        </authorList>
    </citation>
    <scope>NUCLEOTIDE SEQUENCE</scope>
    <source>
        <strain evidence="1">BYM</strain>
        <tissue evidence="1">Leaf</tissue>
    </source>
</reference>
<organism evidence="1 2">
    <name type="scientific">Rhamnella rubrinervis</name>
    <dbReference type="NCBI Taxonomy" id="2594499"/>
    <lineage>
        <taxon>Eukaryota</taxon>
        <taxon>Viridiplantae</taxon>
        <taxon>Streptophyta</taxon>
        <taxon>Embryophyta</taxon>
        <taxon>Tracheophyta</taxon>
        <taxon>Spermatophyta</taxon>
        <taxon>Magnoliopsida</taxon>
        <taxon>eudicotyledons</taxon>
        <taxon>Gunneridae</taxon>
        <taxon>Pentapetalae</taxon>
        <taxon>rosids</taxon>
        <taxon>fabids</taxon>
        <taxon>Rosales</taxon>
        <taxon>Rhamnaceae</taxon>
        <taxon>rhamnoid group</taxon>
        <taxon>Rhamneae</taxon>
        <taxon>Rhamnella</taxon>
    </lineage>
</organism>
<dbReference type="InterPro" id="IPR014729">
    <property type="entry name" value="Rossmann-like_a/b/a_fold"/>
</dbReference>
<comment type="caution">
    <text evidence="1">The sequence shown here is derived from an EMBL/GenBank/DDBJ whole genome shotgun (WGS) entry which is preliminary data.</text>
</comment>
<name>A0A8K0GU13_9ROSA</name>
<keyword evidence="2" id="KW-1185">Reference proteome</keyword>
<dbReference type="CDD" id="cd01989">
    <property type="entry name" value="USP_STK_Ubox_N"/>
    <property type="match status" value="1"/>
</dbReference>
<proteinExistence type="predicted"/>
<evidence type="ECO:0000313" key="2">
    <source>
        <dbReference type="Proteomes" id="UP000796880"/>
    </source>
</evidence>